<evidence type="ECO:0000256" key="4">
    <source>
        <dbReference type="ARBA" id="ARBA00023015"/>
    </source>
</evidence>
<dbReference type="SMART" id="SM00862">
    <property type="entry name" value="Trans_reg_C"/>
    <property type="match status" value="1"/>
</dbReference>
<name>A0AAW3X1D6_9CLOT</name>
<keyword evidence="3" id="KW-0902">Two-component regulatory system</keyword>
<dbReference type="CDD" id="cd00383">
    <property type="entry name" value="trans_reg_C"/>
    <property type="match status" value="1"/>
</dbReference>
<feature type="domain" description="OmpR/PhoB-type" evidence="11">
    <location>
        <begin position="125"/>
        <end position="219"/>
    </location>
</feature>
<dbReference type="GO" id="GO:0000976">
    <property type="term" value="F:transcription cis-regulatory region binding"/>
    <property type="evidence" value="ECO:0007669"/>
    <property type="project" value="TreeGrafter"/>
</dbReference>
<dbReference type="PANTHER" id="PTHR48111:SF21">
    <property type="entry name" value="DNA-BINDING DUAL MASTER TRANSCRIPTIONAL REGULATOR RPAA"/>
    <property type="match status" value="1"/>
</dbReference>
<evidence type="ECO:0000256" key="5">
    <source>
        <dbReference type="ARBA" id="ARBA00023125"/>
    </source>
</evidence>
<comment type="caution">
    <text evidence="12">The sequence shown here is derived from an EMBL/GenBank/DDBJ whole genome shotgun (WGS) entry which is preliminary data.</text>
</comment>
<dbReference type="InterPro" id="IPR011006">
    <property type="entry name" value="CheY-like_superfamily"/>
</dbReference>
<keyword evidence="2 8" id="KW-0597">Phosphoprotein</keyword>
<dbReference type="FunFam" id="3.40.50.2300:FF:000001">
    <property type="entry name" value="DNA-binding response regulator PhoB"/>
    <property type="match status" value="1"/>
</dbReference>
<dbReference type="CDD" id="cd17574">
    <property type="entry name" value="REC_OmpR"/>
    <property type="match status" value="1"/>
</dbReference>
<evidence type="ECO:0000256" key="3">
    <source>
        <dbReference type="ARBA" id="ARBA00023012"/>
    </source>
</evidence>
<dbReference type="PROSITE" id="PS51755">
    <property type="entry name" value="OMPR_PHOB"/>
    <property type="match status" value="1"/>
</dbReference>
<dbReference type="RefSeq" id="WP_177714558.1">
    <property type="nucleotide sequence ID" value="NZ_JACOOW010000004.1"/>
</dbReference>
<comment type="function">
    <text evidence="7">May play the central regulatory role in sporulation. It may be an element of the effector pathway responsible for the activation of sporulation genes in response to nutritional stress. Spo0A may act in concert with spo0H (a sigma factor) to control the expression of some genes that are critical to the sporulation process.</text>
</comment>
<protein>
    <recommendedName>
        <fullName evidence="1">Stage 0 sporulation protein A homolog</fullName>
    </recommendedName>
</protein>
<evidence type="ECO:0000256" key="8">
    <source>
        <dbReference type="PROSITE-ProRule" id="PRU00169"/>
    </source>
</evidence>
<dbReference type="EMBL" id="JACOOW010000004">
    <property type="protein sequence ID" value="MBC5656213.1"/>
    <property type="molecule type" value="Genomic_DNA"/>
</dbReference>
<evidence type="ECO:0000313" key="12">
    <source>
        <dbReference type="EMBL" id="MBC5656213.1"/>
    </source>
</evidence>
<dbReference type="InterPro" id="IPR036388">
    <property type="entry name" value="WH-like_DNA-bd_sf"/>
</dbReference>
<dbReference type="Gene3D" id="3.40.50.2300">
    <property type="match status" value="1"/>
</dbReference>
<gene>
    <name evidence="12" type="ORF">H8S19_03870</name>
</gene>
<dbReference type="AlphaFoldDB" id="A0AAW3X1D6"/>
<dbReference type="Pfam" id="PF00072">
    <property type="entry name" value="Response_reg"/>
    <property type="match status" value="1"/>
</dbReference>
<evidence type="ECO:0000256" key="1">
    <source>
        <dbReference type="ARBA" id="ARBA00018672"/>
    </source>
</evidence>
<keyword evidence="5 9" id="KW-0238">DNA-binding</keyword>
<keyword evidence="4" id="KW-0805">Transcription regulation</keyword>
<evidence type="ECO:0000256" key="6">
    <source>
        <dbReference type="ARBA" id="ARBA00023163"/>
    </source>
</evidence>
<reference evidence="12 13" key="1">
    <citation type="submission" date="2020-08" db="EMBL/GenBank/DDBJ databases">
        <title>Genome public.</title>
        <authorList>
            <person name="Liu C."/>
            <person name="Sun Q."/>
        </authorList>
    </citation>
    <scope>NUCLEOTIDE SEQUENCE [LARGE SCALE GENOMIC DNA]</scope>
    <source>
        <strain evidence="12 13">BX14</strain>
    </source>
</reference>
<evidence type="ECO:0000259" key="11">
    <source>
        <dbReference type="PROSITE" id="PS51755"/>
    </source>
</evidence>
<feature type="modified residue" description="4-aspartylphosphate" evidence="8">
    <location>
        <position position="52"/>
    </location>
</feature>
<evidence type="ECO:0000259" key="10">
    <source>
        <dbReference type="PROSITE" id="PS50110"/>
    </source>
</evidence>
<dbReference type="PROSITE" id="PS50110">
    <property type="entry name" value="RESPONSE_REGULATORY"/>
    <property type="match status" value="1"/>
</dbReference>
<feature type="domain" description="Response regulatory" evidence="10">
    <location>
        <begin position="3"/>
        <end position="116"/>
    </location>
</feature>
<feature type="DNA-binding region" description="OmpR/PhoB-type" evidence="9">
    <location>
        <begin position="125"/>
        <end position="219"/>
    </location>
</feature>
<proteinExistence type="predicted"/>
<evidence type="ECO:0000256" key="2">
    <source>
        <dbReference type="ARBA" id="ARBA00022553"/>
    </source>
</evidence>
<dbReference type="GO" id="GO:0000156">
    <property type="term" value="F:phosphorelay response regulator activity"/>
    <property type="evidence" value="ECO:0007669"/>
    <property type="project" value="TreeGrafter"/>
</dbReference>
<dbReference type="InterPro" id="IPR001867">
    <property type="entry name" value="OmpR/PhoB-type_DNA-bd"/>
</dbReference>
<dbReference type="InterPro" id="IPR039420">
    <property type="entry name" value="WalR-like"/>
</dbReference>
<dbReference type="SUPFAM" id="SSF52172">
    <property type="entry name" value="CheY-like"/>
    <property type="match status" value="1"/>
</dbReference>
<organism evidence="12 13">
    <name type="scientific">Clostridium segne</name>
    <dbReference type="NCBI Taxonomy" id="2763038"/>
    <lineage>
        <taxon>Bacteria</taxon>
        <taxon>Bacillati</taxon>
        <taxon>Bacillota</taxon>
        <taxon>Clostridia</taxon>
        <taxon>Eubacteriales</taxon>
        <taxon>Clostridiaceae</taxon>
        <taxon>Clostridium</taxon>
    </lineage>
</organism>
<keyword evidence="13" id="KW-1185">Reference proteome</keyword>
<dbReference type="PANTHER" id="PTHR48111">
    <property type="entry name" value="REGULATOR OF RPOS"/>
    <property type="match status" value="1"/>
</dbReference>
<dbReference type="InterPro" id="IPR001789">
    <property type="entry name" value="Sig_transdc_resp-reg_receiver"/>
</dbReference>
<dbReference type="GO" id="GO:0005829">
    <property type="term" value="C:cytosol"/>
    <property type="evidence" value="ECO:0007669"/>
    <property type="project" value="TreeGrafter"/>
</dbReference>
<evidence type="ECO:0000313" key="13">
    <source>
        <dbReference type="Proteomes" id="UP000653904"/>
    </source>
</evidence>
<evidence type="ECO:0000256" key="9">
    <source>
        <dbReference type="PROSITE-ProRule" id="PRU01091"/>
    </source>
</evidence>
<dbReference type="SMART" id="SM00448">
    <property type="entry name" value="REC"/>
    <property type="match status" value="1"/>
</dbReference>
<dbReference type="GO" id="GO:0032993">
    <property type="term" value="C:protein-DNA complex"/>
    <property type="evidence" value="ECO:0007669"/>
    <property type="project" value="TreeGrafter"/>
</dbReference>
<keyword evidence="6" id="KW-0804">Transcription</keyword>
<dbReference type="GO" id="GO:0006355">
    <property type="term" value="P:regulation of DNA-templated transcription"/>
    <property type="evidence" value="ECO:0007669"/>
    <property type="project" value="InterPro"/>
</dbReference>
<sequence length="229" mass="25915">MAQIMIVEDNQGTNKAICEYLKTAGHTLFPALDGEEALNIFRDNSIDLAVLDIMLPKMSGVTILHEIRKISNIPVVMLTAVDDEYTQSNSFDELADDYITKPFSMLILGKRITALLRRSENKSTVSTIRLGNVTVDFAGYTAHDENGKIDITPKELEILKVLIENKGLVLSRNQILDDVWGYDCDVIDRTIDAYIRNIRKKLRLDCITTVKGIGYKFEMENHYENKAIL</sequence>
<dbReference type="Proteomes" id="UP000653904">
    <property type="component" value="Unassembled WGS sequence"/>
</dbReference>
<evidence type="ECO:0000256" key="7">
    <source>
        <dbReference type="ARBA" id="ARBA00024867"/>
    </source>
</evidence>
<dbReference type="Pfam" id="PF00486">
    <property type="entry name" value="Trans_reg_C"/>
    <property type="match status" value="1"/>
</dbReference>
<dbReference type="Gene3D" id="1.10.10.10">
    <property type="entry name" value="Winged helix-like DNA-binding domain superfamily/Winged helix DNA-binding domain"/>
    <property type="match status" value="1"/>
</dbReference>
<accession>A0AAW3X1D6</accession>